<proteinExistence type="predicted"/>
<evidence type="ECO:0000313" key="2">
    <source>
        <dbReference type="WBParaSite" id="scf7180000423847.g11731"/>
    </source>
</evidence>
<organism evidence="1 2">
    <name type="scientific">Meloidogyne floridensis</name>
    <dbReference type="NCBI Taxonomy" id="298350"/>
    <lineage>
        <taxon>Eukaryota</taxon>
        <taxon>Metazoa</taxon>
        <taxon>Ecdysozoa</taxon>
        <taxon>Nematoda</taxon>
        <taxon>Chromadorea</taxon>
        <taxon>Rhabditida</taxon>
        <taxon>Tylenchina</taxon>
        <taxon>Tylenchomorpha</taxon>
        <taxon>Tylenchoidea</taxon>
        <taxon>Meloidogynidae</taxon>
        <taxon>Meloidogyninae</taxon>
        <taxon>Meloidogyne</taxon>
    </lineage>
</organism>
<dbReference type="AlphaFoldDB" id="A0A915P4J8"/>
<dbReference type="PANTHER" id="PTHR12444">
    <property type="entry name" value="PROTEIN EFR3 HOMOLOG CMP44E"/>
    <property type="match status" value="1"/>
</dbReference>
<dbReference type="GO" id="GO:0072659">
    <property type="term" value="P:protein localization to plasma membrane"/>
    <property type="evidence" value="ECO:0007669"/>
    <property type="project" value="TreeGrafter"/>
</dbReference>
<protein>
    <submittedName>
        <fullName evidence="2">Uncharacterized protein</fullName>
    </submittedName>
</protein>
<dbReference type="PANTHER" id="PTHR12444:SF8">
    <property type="entry name" value="PROTEIN EFR3 HOMOLOG CMP44E"/>
    <property type="match status" value="1"/>
</dbReference>
<dbReference type="Pfam" id="PF21052">
    <property type="entry name" value="EFR3_ARM"/>
    <property type="match status" value="1"/>
</dbReference>
<name>A0A915P4J8_9BILA</name>
<dbReference type="InterPro" id="IPR051851">
    <property type="entry name" value="EFR3_Homologs"/>
</dbReference>
<evidence type="ECO:0000313" key="1">
    <source>
        <dbReference type="Proteomes" id="UP000887560"/>
    </source>
</evidence>
<keyword evidence="1" id="KW-1185">Reference proteome</keyword>
<reference evidence="2" key="1">
    <citation type="submission" date="2022-11" db="UniProtKB">
        <authorList>
            <consortium name="WormBaseParasite"/>
        </authorList>
    </citation>
    <scope>IDENTIFICATION</scope>
</reference>
<dbReference type="InterPro" id="IPR049152">
    <property type="entry name" value="EFR3-like_ARM"/>
</dbReference>
<accession>A0A915P4J8</accession>
<dbReference type="Proteomes" id="UP000887560">
    <property type="component" value="Unplaced"/>
</dbReference>
<dbReference type="WBParaSite" id="scf7180000423847.g11731">
    <property type="protein sequence ID" value="scf7180000423847.g11731"/>
    <property type="gene ID" value="scf7180000423847.g11731"/>
</dbReference>
<sequence>MGSLLTRCSKSPQETNEDSVEKSLITTKIKKSEVEHFKRDKSLQKLIAGAHPEEVGGLSAYLLQHMNRDLDRGSYNKVEISVNIINLLLDNCRKVSSWTVLVQNYFEMVKRLLQTEEERLESLGTELFQRENENTRRLNGFTGISEFLLGELLYTLKKEIYYVEDKPETDPELTEPLVNFNSIIIAYIRELVIRCNLENLVIIVNTIFTYLSNSNLWNCQNEFITNLFITIMDESSEEKLDVFLHRLIIHIKNIQDSSSTFELVGIAKFMANFVTLFERHQETDLQKSVVSFSPDASKIYTKIKKQNFMDILELIQMSIEMSKTRNDIKLIGEYQDKLIETTNKLSCAMPNKLKINSVITSGTSMPIMIAEKPFFLP</sequence>
<dbReference type="GO" id="GO:0005886">
    <property type="term" value="C:plasma membrane"/>
    <property type="evidence" value="ECO:0007669"/>
    <property type="project" value="TreeGrafter"/>
</dbReference>